<evidence type="ECO:0000313" key="2">
    <source>
        <dbReference type="EMBL" id="CAD5209725.1"/>
    </source>
</evidence>
<keyword evidence="1" id="KW-0732">Signal</keyword>
<dbReference type="Proteomes" id="UP000783686">
    <property type="component" value="Unassembled WGS sequence"/>
</dbReference>
<protein>
    <recommendedName>
        <fullName evidence="4">ZP domain-containing protein</fullName>
    </recommendedName>
</protein>
<sequence length="149" mass="17475">MFILCILLLFVQVLTVSTSDSYNEKDFERQKVVGYKIKCDIDQSLVKTAEITGEMTNWGLWPSHNPCIAHPTKPVQQLAHVHNNQFILTCYFKKSDFGYFSNKFYITIKHKCTNRHTPTELILQVPFYNEVLSANNKRQFFPSIELYQF</sequence>
<name>A0A811K1P7_9BILA</name>
<keyword evidence="3" id="KW-1185">Reference proteome</keyword>
<gene>
    <name evidence="2" type="ORF">BOKJ2_LOCUS2831</name>
</gene>
<evidence type="ECO:0000256" key="1">
    <source>
        <dbReference type="SAM" id="SignalP"/>
    </source>
</evidence>
<feature type="signal peptide" evidence="1">
    <location>
        <begin position="1"/>
        <end position="18"/>
    </location>
</feature>
<accession>A0A811K1P7</accession>
<reference evidence="2" key="1">
    <citation type="submission" date="2020-09" db="EMBL/GenBank/DDBJ databases">
        <authorList>
            <person name="Kikuchi T."/>
        </authorList>
    </citation>
    <scope>NUCLEOTIDE SEQUENCE</scope>
    <source>
        <strain evidence="2">SH1</strain>
    </source>
</reference>
<evidence type="ECO:0000313" key="3">
    <source>
        <dbReference type="Proteomes" id="UP000614601"/>
    </source>
</evidence>
<organism evidence="2 3">
    <name type="scientific">Bursaphelenchus okinawaensis</name>
    <dbReference type="NCBI Taxonomy" id="465554"/>
    <lineage>
        <taxon>Eukaryota</taxon>
        <taxon>Metazoa</taxon>
        <taxon>Ecdysozoa</taxon>
        <taxon>Nematoda</taxon>
        <taxon>Chromadorea</taxon>
        <taxon>Rhabditida</taxon>
        <taxon>Tylenchina</taxon>
        <taxon>Tylenchomorpha</taxon>
        <taxon>Aphelenchoidea</taxon>
        <taxon>Aphelenchoididae</taxon>
        <taxon>Bursaphelenchus</taxon>
    </lineage>
</organism>
<dbReference type="EMBL" id="CAJFDH010000002">
    <property type="protein sequence ID" value="CAD5209725.1"/>
    <property type="molecule type" value="Genomic_DNA"/>
</dbReference>
<dbReference type="EMBL" id="CAJFCW020000002">
    <property type="protein sequence ID" value="CAG9089938.1"/>
    <property type="molecule type" value="Genomic_DNA"/>
</dbReference>
<dbReference type="Proteomes" id="UP000614601">
    <property type="component" value="Unassembled WGS sequence"/>
</dbReference>
<evidence type="ECO:0008006" key="4">
    <source>
        <dbReference type="Google" id="ProtNLM"/>
    </source>
</evidence>
<feature type="chain" id="PRO_5035594609" description="ZP domain-containing protein" evidence="1">
    <location>
        <begin position="19"/>
        <end position="149"/>
    </location>
</feature>
<comment type="caution">
    <text evidence="2">The sequence shown here is derived from an EMBL/GenBank/DDBJ whole genome shotgun (WGS) entry which is preliminary data.</text>
</comment>
<dbReference type="AlphaFoldDB" id="A0A811K1P7"/>
<proteinExistence type="predicted"/>